<sequence length="348" mass="35660">MLAAVGDVALANARELDAKPWNLAGTVSIGELVRVRLGDAFADRLLAPVVGGVHGADPDLLEADAIAPGLLAAATNAGSLVAAVAKMRAASAASRPGGAIMSLRGGMHALIDALAADLTDRGVSILPSTPASSVSYSEGLWRVAVESGAQFTSEVLVVALPAKAAAHLFEEDVALSEPLSQVATVDVAMVLLALRAPELAAAPLGSGILITQDTEQIEAKASTHASVKWAWLGEKLGDLHLLRFSYGRDGQVPTDLQGLPAQALADAKLLYGLDSPEVVQAETVVWAGALVHPGTGHLEIAKLIKAEVSNRSNLAVIAAGLAGNGITGAIRQAHEAITQLSVRYFGDE</sequence>
<accession>A0A1J5QQG9</accession>
<feature type="domain" description="Amine oxidase" evidence="1">
    <location>
        <begin position="29"/>
        <end position="333"/>
    </location>
</feature>
<dbReference type="AlphaFoldDB" id="A0A1J5QQG9"/>
<name>A0A1J5QQG9_9ZZZZ</name>
<dbReference type="Pfam" id="PF01593">
    <property type="entry name" value="Amino_oxidase"/>
    <property type="match status" value="1"/>
</dbReference>
<comment type="caution">
    <text evidence="2">The sequence shown here is derived from an EMBL/GenBank/DDBJ whole genome shotgun (WGS) entry which is preliminary data.</text>
</comment>
<evidence type="ECO:0000259" key="1">
    <source>
        <dbReference type="Pfam" id="PF01593"/>
    </source>
</evidence>
<dbReference type="PANTHER" id="PTHR42923">
    <property type="entry name" value="PROTOPORPHYRINOGEN OXIDASE"/>
    <property type="match status" value="1"/>
</dbReference>
<dbReference type="SUPFAM" id="SSF54373">
    <property type="entry name" value="FAD-linked reductases, C-terminal domain"/>
    <property type="match status" value="1"/>
</dbReference>
<protein>
    <submittedName>
        <fullName evidence="2">Protoporphyrinogen oxidase</fullName>
        <ecNumber evidence="2">1.3.3.4</ecNumber>
    </submittedName>
</protein>
<proteinExistence type="predicted"/>
<dbReference type="EMBL" id="MLJW01001450">
    <property type="protein sequence ID" value="OIQ78197.1"/>
    <property type="molecule type" value="Genomic_DNA"/>
</dbReference>
<dbReference type="EC" id="1.3.3.4" evidence="2"/>
<evidence type="ECO:0000313" key="2">
    <source>
        <dbReference type="EMBL" id="OIQ78197.1"/>
    </source>
</evidence>
<dbReference type="SUPFAM" id="SSF51905">
    <property type="entry name" value="FAD/NAD(P)-binding domain"/>
    <property type="match status" value="1"/>
</dbReference>
<keyword evidence="2" id="KW-0560">Oxidoreductase</keyword>
<gene>
    <name evidence="2" type="primary">hemY_3</name>
    <name evidence="2" type="ORF">GALL_401060</name>
</gene>
<dbReference type="GO" id="GO:0004729">
    <property type="term" value="F:oxygen-dependent protoporphyrinogen oxidase activity"/>
    <property type="evidence" value="ECO:0007669"/>
    <property type="project" value="UniProtKB-EC"/>
</dbReference>
<dbReference type="InterPro" id="IPR036188">
    <property type="entry name" value="FAD/NAD-bd_sf"/>
</dbReference>
<dbReference type="Gene3D" id="3.50.50.60">
    <property type="entry name" value="FAD/NAD(P)-binding domain"/>
    <property type="match status" value="1"/>
</dbReference>
<dbReference type="InterPro" id="IPR002937">
    <property type="entry name" value="Amino_oxidase"/>
</dbReference>
<organism evidence="2">
    <name type="scientific">mine drainage metagenome</name>
    <dbReference type="NCBI Taxonomy" id="410659"/>
    <lineage>
        <taxon>unclassified sequences</taxon>
        <taxon>metagenomes</taxon>
        <taxon>ecological metagenomes</taxon>
    </lineage>
</organism>
<dbReference type="PANTHER" id="PTHR42923:SF3">
    <property type="entry name" value="PROTOPORPHYRINOGEN OXIDASE"/>
    <property type="match status" value="1"/>
</dbReference>
<dbReference type="InterPro" id="IPR050464">
    <property type="entry name" value="Zeta_carotene_desat/Oxidored"/>
</dbReference>
<reference evidence="2" key="1">
    <citation type="submission" date="2016-10" db="EMBL/GenBank/DDBJ databases">
        <title>Sequence of Gallionella enrichment culture.</title>
        <authorList>
            <person name="Poehlein A."/>
            <person name="Muehling M."/>
            <person name="Daniel R."/>
        </authorList>
    </citation>
    <scope>NUCLEOTIDE SEQUENCE</scope>
</reference>